<dbReference type="InterPro" id="IPR050104">
    <property type="entry name" value="FMN-dep_NADH:Q_OxRdtase_AzoR1"/>
</dbReference>
<dbReference type="SUPFAM" id="SSF52218">
    <property type="entry name" value="Flavoproteins"/>
    <property type="match status" value="1"/>
</dbReference>
<dbReference type="Pfam" id="PF02525">
    <property type="entry name" value="Flavodoxin_2"/>
    <property type="match status" value="1"/>
</dbReference>
<evidence type="ECO:0000256" key="2">
    <source>
        <dbReference type="ARBA" id="ARBA00022643"/>
    </source>
</evidence>
<feature type="binding site" evidence="6">
    <location>
        <begin position="32"/>
        <end position="34"/>
    </location>
    <ligand>
        <name>FMN</name>
        <dbReference type="ChEBI" id="CHEBI:58210"/>
    </ligand>
</feature>
<gene>
    <name evidence="8" type="primary">azoR2</name>
    <name evidence="6" type="synonym">azoR</name>
    <name evidence="8" type="ORF">GCM10023165_19000</name>
</gene>
<evidence type="ECO:0000259" key="7">
    <source>
        <dbReference type="Pfam" id="PF02525"/>
    </source>
</evidence>
<evidence type="ECO:0000313" key="9">
    <source>
        <dbReference type="Proteomes" id="UP001500975"/>
    </source>
</evidence>
<evidence type="ECO:0000256" key="5">
    <source>
        <dbReference type="ARBA" id="ARBA00048542"/>
    </source>
</evidence>
<dbReference type="PANTHER" id="PTHR43741:SF4">
    <property type="entry name" value="FMN-DEPENDENT NADH:QUINONE OXIDOREDUCTASE"/>
    <property type="match status" value="1"/>
</dbReference>
<reference evidence="9" key="1">
    <citation type="journal article" date="2019" name="Int. J. Syst. Evol. Microbiol.">
        <title>The Global Catalogue of Microorganisms (GCM) 10K type strain sequencing project: providing services to taxonomists for standard genome sequencing and annotation.</title>
        <authorList>
            <consortium name="The Broad Institute Genomics Platform"/>
            <consortium name="The Broad Institute Genome Sequencing Center for Infectious Disease"/>
            <person name="Wu L."/>
            <person name="Ma J."/>
        </authorList>
    </citation>
    <scope>NUCLEOTIDE SEQUENCE [LARGE SCALE GENOMIC DNA]</scope>
    <source>
        <strain evidence="9">JCM 17804</strain>
    </source>
</reference>
<sequence length="235" mass="24830">MPTDPRAGATIERERSIMKLLHVDSSVLGTQSVSRQLTAEVVAEWARSRPDTKVEYLDLAVDAPNHFSADALAIKGVAQTQPTEAQVRENAVSERLVSQFLAADVIVIGAPLYNFSVPSQLKAWIDRLAQAGRTFKYTEKGPVGLAGGKTVIVVSTRGGVYSTTEGGQALEHQESYLKAVLGFFGISDVRIVRAEGVAMGEEPRAAALSAARADIVASVGVTGVAANQERAALAA</sequence>
<comment type="function">
    <text evidence="6">Quinone reductase that provides resistance to thiol-specific stress caused by electrophilic quinones.</text>
</comment>
<comment type="subunit">
    <text evidence="6">Homodimer.</text>
</comment>
<comment type="caution">
    <text evidence="6">Lacks conserved residue(s) required for the propagation of feature annotation.</text>
</comment>
<dbReference type="Gene3D" id="3.40.50.360">
    <property type="match status" value="1"/>
</dbReference>
<dbReference type="InterPro" id="IPR023048">
    <property type="entry name" value="NADH:quinone_OxRdtase_FMN_depd"/>
</dbReference>
<name>A0ABP8HHU4_9BURK</name>
<evidence type="ECO:0000256" key="1">
    <source>
        <dbReference type="ARBA" id="ARBA00022630"/>
    </source>
</evidence>
<comment type="caution">
    <text evidence="8">The sequence shown here is derived from an EMBL/GenBank/DDBJ whole genome shotgun (WGS) entry which is preliminary data.</text>
</comment>
<comment type="similarity">
    <text evidence="6">Belongs to the azoreductase type 1 family.</text>
</comment>
<comment type="catalytic activity">
    <reaction evidence="5">
        <text>N,N-dimethyl-1,4-phenylenediamine + anthranilate + 2 NAD(+) = 2-(4-dimethylaminophenyl)diazenylbenzoate + 2 NADH + 2 H(+)</text>
        <dbReference type="Rhea" id="RHEA:55872"/>
        <dbReference type="ChEBI" id="CHEBI:15378"/>
        <dbReference type="ChEBI" id="CHEBI:15783"/>
        <dbReference type="ChEBI" id="CHEBI:16567"/>
        <dbReference type="ChEBI" id="CHEBI:57540"/>
        <dbReference type="ChEBI" id="CHEBI:57945"/>
        <dbReference type="ChEBI" id="CHEBI:71579"/>
        <dbReference type="EC" id="1.7.1.17"/>
    </reaction>
    <physiologicalReaction direction="right-to-left" evidence="5">
        <dbReference type="Rhea" id="RHEA:55874"/>
    </physiologicalReaction>
</comment>
<feature type="binding site" evidence="6">
    <location>
        <begin position="156"/>
        <end position="159"/>
    </location>
    <ligand>
        <name>FMN</name>
        <dbReference type="ChEBI" id="CHEBI:58210"/>
    </ligand>
</feature>
<dbReference type="EC" id="1.7.1.17" evidence="6"/>
<keyword evidence="3 6" id="KW-0560">Oxidoreductase</keyword>
<evidence type="ECO:0000256" key="6">
    <source>
        <dbReference type="HAMAP-Rule" id="MF_01216"/>
    </source>
</evidence>
<dbReference type="EC" id="1.6.5.-" evidence="6"/>
<dbReference type="Proteomes" id="UP001500975">
    <property type="component" value="Unassembled WGS sequence"/>
</dbReference>
<keyword evidence="1 6" id="KW-0285">Flavoprotein</keyword>
<keyword evidence="9" id="KW-1185">Reference proteome</keyword>
<dbReference type="InterPro" id="IPR029039">
    <property type="entry name" value="Flavoprotein-like_sf"/>
</dbReference>
<evidence type="ECO:0000256" key="4">
    <source>
        <dbReference type="ARBA" id="ARBA00023027"/>
    </source>
</evidence>
<proteinExistence type="inferred from homology"/>
<keyword evidence="2 6" id="KW-0288">FMN</keyword>
<keyword evidence="4 6" id="KW-0520">NAD</keyword>
<protein>
    <recommendedName>
        <fullName evidence="6">FMN dependent NADH:quinone oxidoreductase</fullName>
        <ecNumber evidence="6">1.6.5.-</ecNumber>
    </recommendedName>
    <alternativeName>
        <fullName evidence="6">Azo-dye reductase</fullName>
    </alternativeName>
    <alternativeName>
        <fullName evidence="6">FMN-dependent NADH-azo compound oxidoreductase</fullName>
    </alternativeName>
    <alternativeName>
        <fullName evidence="6">FMN-dependent NADH-azoreductase</fullName>
        <ecNumber evidence="6">1.7.1.17</ecNumber>
    </alternativeName>
</protein>
<dbReference type="PANTHER" id="PTHR43741">
    <property type="entry name" value="FMN-DEPENDENT NADH-AZOREDUCTASE 1"/>
    <property type="match status" value="1"/>
</dbReference>
<evidence type="ECO:0000256" key="3">
    <source>
        <dbReference type="ARBA" id="ARBA00023002"/>
    </source>
</evidence>
<dbReference type="HAMAP" id="MF_01216">
    <property type="entry name" value="Azoreductase_type1"/>
    <property type="match status" value="1"/>
</dbReference>
<comment type="function">
    <text evidence="6">Also exhibits azoreductase activity. Catalyzes the reductive cleavage of the azo bond in aromatic azo compounds to the corresponding amines.</text>
</comment>
<feature type="domain" description="Flavodoxin-like fold" evidence="7">
    <location>
        <begin position="18"/>
        <end position="217"/>
    </location>
</feature>
<dbReference type="InterPro" id="IPR003680">
    <property type="entry name" value="Flavodoxin_fold"/>
</dbReference>
<dbReference type="EMBL" id="BAABGJ010000015">
    <property type="protein sequence ID" value="GAA4339561.1"/>
    <property type="molecule type" value="Genomic_DNA"/>
</dbReference>
<feature type="binding site" evidence="6">
    <location>
        <position position="26"/>
    </location>
    <ligand>
        <name>FMN</name>
        <dbReference type="ChEBI" id="CHEBI:58210"/>
    </ligand>
</feature>
<comment type="catalytic activity">
    <reaction evidence="6">
        <text>2 a quinone + NADH + H(+) = 2 a 1,4-benzosemiquinone + NAD(+)</text>
        <dbReference type="Rhea" id="RHEA:65952"/>
        <dbReference type="ChEBI" id="CHEBI:15378"/>
        <dbReference type="ChEBI" id="CHEBI:57540"/>
        <dbReference type="ChEBI" id="CHEBI:57945"/>
        <dbReference type="ChEBI" id="CHEBI:132124"/>
        <dbReference type="ChEBI" id="CHEBI:134225"/>
    </reaction>
</comment>
<organism evidence="8 9">
    <name type="scientific">Variovorax defluvii</name>
    <dbReference type="NCBI Taxonomy" id="913761"/>
    <lineage>
        <taxon>Bacteria</taxon>
        <taxon>Pseudomonadati</taxon>
        <taxon>Pseudomonadota</taxon>
        <taxon>Betaproteobacteria</taxon>
        <taxon>Burkholderiales</taxon>
        <taxon>Comamonadaceae</taxon>
        <taxon>Variovorax</taxon>
    </lineage>
</organism>
<comment type="cofactor">
    <cofactor evidence="6">
        <name>FMN</name>
        <dbReference type="ChEBI" id="CHEBI:58210"/>
    </cofactor>
    <text evidence="6">Binds 1 FMN per subunit.</text>
</comment>
<evidence type="ECO:0000313" key="8">
    <source>
        <dbReference type="EMBL" id="GAA4339561.1"/>
    </source>
</evidence>
<accession>A0ABP8HHU4</accession>